<evidence type="ECO:0000313" key="2">
    <source>
        <dbReference type="Proteomes" id="UP000095280"/>
    </source>
</evidence>
<dbReference type="Proteomes" id="UP000095280">
    <property type="component" value="Unplaced"/>
</dbReference>
<name>A0A1I8HU62_9PLAT</name>
<sequence length="209" mass="21938">PSEGAGHFLRSQQRCDRHADARPTVQAWRPGSGLHSLRSQRPVRHAACRFCSPAGLAGAAHPGHQRLHPAGRGQPGVHPGSDSTAQGADGSRRGGLPARVPVRRLHPGKEPGGGSRGLRNIQGSADHFGGDGSVLRRHGHHRAQPGVADALRRLRAGLAGQSARRAGQNCRTRAATSDAGQRPATRHLRGHRRSLPAGVAQSSRDVPPG</sequence>
<dbReference type="WBParaSite" id="maker-uti_cns_0007810-snap-gene-0.6-mRNA-1">
    <property type="protein sequence ID" value="maker-uti_cns_0007810-snap-gene-0.6-mRNA-1"/>
    <property type="gene ID" value="maker-uti_cns_0007810-snap-gene-0.6"/>
</dbReference>
<proteinExistence type="predicted"/>
<protein>
    <submittedName>
        <fullName evidence="3">Mobile element protein</fullName>
    </submittedName>
</protein>
<evidence type="ECO:0000256" key="1">
    <source>
        <dbReference type="SAM" id="MobiDB-lite"/>
    </source>
</evidence>
<feature type="compositionally biased region" description="Polar residues" evidence="1">
    <location>
        <begin position="200"/>
        <end position="209"/>
    </location>
</feature>
<feature type="region of interest" description="Disordered" evidence="1">
    <location>
        <begin position="59"/>
        <end position="145"/>
    </location>
</feature>
<feature type="region of interest" description="Disordered" evidence="1">
    <location>
        <begin position="1"/>
        <end position="41"/>
    </location>
</feature>
<organism evidence="2 3">
    <name type="scientific">Macrostomum lignano</name>
    <dbReference type="NCBI Taxonomy" id="282301"/>
    <lineage>
        <taxon>Eukaryota</taxon>
        <taxon>Metazoa</taxon>
        <taxon>Spiralia</taxon>
        <taxon>Lophotrochozoa</taxon>
        <taxon>Platyhelminthes</taxon>
        <taxon>Rhabditophora</taxon>
        <taxon>Macrostomorpha</taxon>
        <taxon>Macrostomida</taxon>
        <taxon>Macrostomidae</taxon>
        <taxon>Macrostomum</taxon>
    </lineage>
</organism>
<accession>A0A1I8HU62</accession>
<feature type="compositionally biased region" description="Low complexity" evidence="1">
    <location>
        <begin position="159"/>
        <end position="168"/>
    </location>
</feature>
<evidence type="ECO:0000313" key="3">
    <source>
        <dbReference type="WBParaSite" id="maker-uti_cns_0007810-snap-gene-0.6-mRNA-1"/>
    </source>
</evidence>
<feature type="compositionally biased region" description="Basic residues" evidence="1">
    <location>
        <begin position="184"/>
        <end position="194"/>
    </location>
</feature>
<dbReference type="AlphaFoldDB" id="A0A1I8HU62"/>
<reference evidence="3" key="1">
    <citation type="submission" date="2016-11" db="UniProtKB">
        <authorList>
            <consortium name="WormBaseParasite"/>
        </authorList>
    </citation>
    <scope>IDENTIFICATION</scope>
</reference>
<keyword evidence="2" id="KW-1185">Reference proteome</keyword>
<feature type="compositionally biased region" description="Polar residues" evidence="1">
    <location>
        <begin position="169"/>
        <end position="179"/>
    </location>
</feature>
<feature type="region of interest" description="Disordered" evidence="1">
    <location>
        <begin position="159"/>
        <end position="209"/>
    </location>
</feature>